<evidence type="ECO:0000313" key="1">
    <source>
        <dbReference type="EMBL" id="GBP69460.1"/>
    </source>
</evidence>
<proteinExistence type="predicted"/>
<organism evidence="1 2">
    <name type="scientific">Eumeta variegata</name>
    <name type="common">Bagworm moth</name>
    <name type="synonym">Eumeta japonica</name>
    <dbReference type="NCBI Taxonomy" id="151549"/>
    <lineage>
        <taxon>Eukaryota</taxon>
        <taxon>Metazoa</taxon>
        <taxon>Ecdysozoa</taxon>
        <taxon>Arthropoda</taxon>
        <taxon>Hexapoda</taxon>
        <taxon>Insecta</taxon>
        <taxon>Pterygota</taxon>
        <taxon>Neoptera</taxon>
        <taxon>Endopterygota</taxon>
        <taxon>Lepidoptera</taxon>
        <taxon>Glossata</taxon>
        <taxon>Ditrysia</taxon>
        <taxon>Tineoidea</taxon>
        <taxon>Psychidae</taxon>
        <taxon>Oiketicinae</taxon>
        <taxon>Eumeta</taxon>
    </lineage>
</organism>
<dbReference type="EMBL" id="BGZK01001041">
    <property type="protein sequence ID" value="GBP69460.1"/>
    <property type="molecule type" value="Genomic_DNA"/>
</dbReference>
<sequence>MREKNIDRPRRMITKLRMFQHQDAVLVVVGKNNRANPQKKLASQHLDLAGPRKPIFVSEELLPINKALHTATRVRAKEYNYKFMRVHSSVPSFGRMNTANLIYP</sequence>
<evidence type="ECO:0000313" key="2">
    <source>
        <dbReference type="Proteomes" id="UP000299102"/>
    </source>
</evidence>
<protein>
    <submittedName>
        <fullName evidence="1">Uncharacterized protein</fullName>
    </submittedName>
</protein>
<gene>
    <name evidence="1" type="ORF">EVAR_48818_1</name>
</gene>
<reference evidence="1 2" key="1">
    <citation type="journal article" date="2019" name="Commun. Biol.">
        <title>The bagworm genome reveals a unique fibroin gene that provides high tensile strength.</title>
        <authorList>
            <person name="Kono N."/>
            <person name="Nakamura H."/>
            <person name="Ohtoshi R."/>
            <person name="Tomita M."/>
            <person name="Numata K."/>
            <person name="Arakawa K."/>
        </authorList>
    </citation>
    <scope>NUCLEOTIDE SEQUENCE [LARGE SCALE GENOMIC DNA]</scope>
</reference>
<dbReference type="AlphaFoldDB" id="A0A4C1Y1S5"/>
<name>A0A4C1Y1S5_EUMVA</name>
<dbReference type="Proteomes" id="UP000299102">
    <property type="component" value="Unassembled WGS sequence"/>
</dbReference>
<accession>A0A4C1Y1S5</accession>
<comment type="caution">
    <text evidence="1">The sequence shown here is derived from an EMBL/GenBank/DDBJ whole genome shotgun (WGS) entry which is preliminary data.</text>
</comment>
<keyword evidence="2" id="KW-1185">Reference proteome</keyword>
<dbReference type="OrthoDB" id="5984028at2759"/>